<proteinExistence type="predicted"/>
<dbReference type="EMBL" id="CM000142">
    <property type="protein sequence ID" value="EEE63528.1"/>
    <property type="molecule type" value="Genomic_DNA"/>
</dbReference>
<feature type="region of interest" description="Disordered" evidence="1">
    <location>
        <begin position="69"/>
        <end position="89"/>
    </location>
</feature>
<sequence length="89" mass="9200">MTTIVTGVVFSLSSSSSSPSAPSSHSASRAQSGEVVVRELGEGVEENVVVEEGVERVIGKRAMGIEGEEVVGNEADERVGEGSDGPRRL</sequence>
<evidence type="ECO:0000256" key="1">
    <source>
        <dbReference type="SAM" id="MobiDB-lite"/>
    </source>
</evidence>
<dbReference type="AlphaFoldDB" id="B9FPA9"/>
<gene>
    <name evidence="2" type="ORF">OsJ_18344</name>
</gene>
<feature type="compositionally biased region" description="Basic and acidic residues" evidence="1">
    <location>
        <begin position="75"/>
        <end position="89"/>
    </location>
</feature>
<organism evidence="2">
    <name type="scientific">Oryza sativa subsp. japonica</name>
    <name type="common">Rice</name>
    <dbReference type="NCBI Taxonomy" id="39947"/>
    <lineage>
        <taxon>Eukaryota</taxon>
        <taxon>Viridiplantae</taxon>
        <taxon>Streptophyta</taxon>
        <taxon>Embryophyta</taxon>
        <taxon>Tracheophyta</taxon>
        <taxon>Spermatophyta</taxon>
        <taxon>Magnoliopsida</taxon>
        <taxon>Liliopsida</taxon>
        <taxon>Poales</taxon>
        <taxon>Poaceae</taxon>
        <taxon>BOP clade</taxon>
        <taxon>Oryzoideae</taxon>
        <taxon>Oryzeae</taxon>
        <taxon>Oryzinae</taxon>
        <taxon>Oryza</taxon>
        <taxon>Oryza sativa</taxon>
    </lineage>
</organism>
<feature type="region of interest" description="Disordered" evidence="1">
    <location>
        <begin position="11"/>
        <end position="33"/>
    </location>
</feature>
<name>B9FPA9_ORYSJ</name>
<reference evidence="2" key="1">
    <citation type="journal article" date="2005" name="PLoS Biol.">
        <title>The genomes of Oryza sativa: a history of duplications.</title>
        <authorList>
            <person name="Yu J."/>
            <person name="Wang J."/>
            <person name="Lin W."/>
            <person name="Li S."/>
            <person name="Li H."/>
            <person name="Zhou J."/>
            <person name="Ni P."/>
            <person name="Dong W."/>
            <person name="Hu S."/>
            <person name="Zeng C."/>
            <person name="Zhang J."/>
            <person name="Zhang Y."/>
            <person name="Li R."/>
            <person name="Xu Z."/>
            <person name="Li S."/>
            <person name="Li X."/>
            <person name="Zheng H."/>
            <person name="Cong L."/>
            <person name="Lin L."/>
            <person name="Yin J."/>
            <person name="Geng J."/>
            <person name="Li G."/>
            <person name="Shi J."/>
            <person name="Liu J."/>
            <person name="Lv H."/>
            <person name="Li J."/>
            <person name="Wang J."/>
            <person name="Deng Y."/>
            <person name="Ran L."/>
            <person name="Shi X."/>
            <person name="Wang X."/>
            <person name="Wu Q."/>
            <person name="Li C."/>
            <person name="Ren X."/>
            <person name="Wang J."/>
            <person name="Wang X."/>
            <person name="Li D."/>
            <person name="Liu D."/>
            <person name="Zhang X."/>
            <person name="Ji Z."/>
            <person name="Zhao W."/>
            <person name="Sun Y."/>
            <person name="Zhang Z."/>
            <person name="Bao J."/>
            <person name="Han Y."/>
            <person name="Dong L."/>
            <person name="Ji J."/>
            <person name="Chen P."/>
            <person name="Wu S."/>
            <person name="Liu J."/>
            <person name="Xiao Y."/>
            <person name="Bu D."/>
            <person name="Tan J."/>
            <person name="Yang L."/>
            <person name="Ye C."/>
            <person name="Zhang J."/>
            <person name="Xu J."/>
            <person name="Zhou Y."/>
            <person name="Yu Y."/>
            <person name="Zhang B."/>
            <person name="Zhuang S."/>
            <person name="Wei H."/>
            <person name="Liu B."/>
            <person name="Lei M."/>
            <person name="Yu H."/>
            <person name="Li Y."/>
            <person name="Xu H."/>
            <person name="Wei S."/>
            <person name="He X."/>
            <person name="Fang L."/>
            <person name="Zhang Z."/>
            <person name="Zhang Y."/>
            <person name="Huang X."/>
            <person name="Su Z."/>
            <person name="Tong W."/>
            <person name="Li J."/>
            <person name="Tong Z."/>
            <person name="Li S."/>
            <person name="Ye J."/>
            <person name="Wang L."/>
            <person name="Fang L."/>
            <person name="Lei T."/>
            <person name="Chen C."/>
            <person name="Chen H."/>
            <person name="Xu Z."/>
            <person name="Li H."/>
            <person name="Huang H."/>
            <person name="Zhang F."/>
            <person name="Xu H."/>
            <person name="Li N."/>
            <person name="Zhao C."/>
            <person name="Li S."/>
            <person name="Dong L."/>
            <person name="Huang Y."/>
            <person name="Li L."/>
            <person name="Xi Y."/>
            <person name="Qi Q."/>
            <person name="Li W."/>
            <person name="Zhang B."/>
            <person name="Hu W."/>
            <person name="Zhang Y."/>
            <person name="Tian X."/>
            <person name="Jiao Y."/>
            <person name="Liang X."/>
            <person name="Jin J."/>
            <person name="Gao L."/>
            <person name="Zheng W."/>
            <person name="Hao B."/>
            <person name="Liu S."/>
            <person name="Wang W."/>
            <person name="Yuan L."/>
            <person name="Cao M."/>
            <person name="McDermott J."/>
            <person name="Samudrala R."/>
            <person name="Wang J."/>
            <person name="Wong G.K."/>
            <person name="Yang H."/>
        </authorList>
    </citation>
    <scope>NUCLEOTIDE SEQUENCE [LARGE SCALE GENOMIC DNA]</scope>
</reference>
<protein>
    <submittedName>
        <fullName evidence="2">Uncharacterized protein</fullName>
    </submittedName>
</protein>
<accession>B9FPA9</accession>
<dbReference type="Proteomes" id="UP000007752">
    <property type="component" value="Chromosome 5"/>
</dbReference>
<reference evidence="2" key="2">
    <citation type="submission" date="2008-12" db="EMBL/GenBank/DDBJ databases">
        <title>Improved gene annotation of the rice (Oryza sativa) genomes.</title>
        <authorList>
            <person name="Wang J."/>
            <person name="Li R."/>
            <person name="Fan W."/>
            <person name="Huang Q."/>
            <person name="Zhang J."/>
            <person name="Zhou Y."/>
            <person name="Hu Y."/>
            <person name="Zi S."/>
            <person name="Li J."/>
            <person name="Ni P."/>
            <person name="Zheng H."/>
            <person name="Zhang Y."/>
            <person name="Zhao M."/>
            <person name="Hao Q."/>
            <person name="McDermott J."/>
            <person name="Samudrala R."/>
            <person name="Kristiansen K."/>
            <person name="Wong G.K.-S."/>
        </authorList>
    </citation>
    <scope>NUCLEOTIDE SEQUENCE</scope>
</reference>
<evidence type="ECO:0000313" key="2">
    <source>
        <dbReference type="EMBL" id="EEE63528.1"/>
    </source>
</evidence>